<keyword evidence="1" id="KW-0812">Transmembrane</keyword>
<dbReference type="AlphaFoldDB" id="A0AA37RSM3"/>
<reference evidence="2" key="2">
    <citation type="submission" date="2023-01" db="EMBL/GenBank/DDBJ databases">
        <title>Draft genome sequence of Paraferrimonas sedimenticola strain NBRC 101628.</title>
        <authorList>
            <person name="Sun Q."/>
            <person name="Mori K."/>
        </authorList>
    </citation>
    <scope>NUCLEOTIDE SEQUENCE</scope>
    <source>
        <strain evidence="2">NBRC 101628</strain>
    </source>
</reference>
<dbReference type="Proteomes" id="UP001161422">
    <property type="component" value="Unassembled WGS sequence"/>
</dbReference>
<evidence type="ECO:0000313" key="2">
    <source>
        <dbReference type="EMBL" id="GLP95273.1"/>
    </source>
</evidence>
<gene>
    <name evidence="2" type="ORF">GCM10007895_05790</name>
</gene>
<evidence type="ECO:0000256" key="1">
    <source>
        <dbReference type="SAM" id="Phobius"/>
    </source>
</evidence>
<dbReference type="RefSeq" id="WP_095506600.1">
    <property type="nucleotide sequence ID" value="NZ_BSNC01000002.1"/>
</dbReference>
<name>A0AA37RSM3_9GAMM</name>
<evidence type="ECO:0000313" key="3">
    <source>
        <dbReference type="Proteomes" id="UP001161422"/>
    </source>
</evidence>
<keyword evidence="3" id="KW-1185">Reference proteome</keyword>
<feature type="transmembrane region" description="Helical" evidence="1">
    <location>
        <begin position="46"/>
        <end position="66"/>
    </location>
</feature>
<protein>
    <submittedName>
        <fullName evidence="2">Uncharacterized protein</fullName>
    </submittedName>
</protein>
<keyword evidence="1" id="KW-0472">Membrane</keyword>
<reference evidence="2" key="1">
    <citation type="journal article" date="2014" name="Int. J. Syst. Evol. Microbiol.">
        <title>Complete genome sequence of Corynebacterium casei LMG S-19264T (=DSM 44701T), isolated from a smear-ripened cheese.</title>
        <authorList>
            <consortium name="US DOE Joint Genome Institute (JGI-PGF)"/>
            <person name="Walter F."/>
            <person name="Albersmeier A."/>
            <person name="Kalinowski J."/>
            <person name="Ruckert C."/>
        </authorList>
    </citation>
    <scope>NUCLEOTIDE SEQUENCE</scope>
    <source>
        <strain evidence="2">NBRC 101628</strain>
    </source>
</reference>
<accession>A0AA37RSM3</accession>
<dbReference type="EMBL" id="BSNC01000002">
    <property type="protein sequence ID" value="GLP95273.1"/>
    <property type="molecule type" value="Genomic_DNA"/>
</dbReference>
<keyword evidence="1" id="KW-1133">Transmembrane helix</keyword>
<proteinExistence type="predicted"/>
<organism evidence="2 3">
    <name type="scientific">Paraferrimonas sedimenticola</name>
    <dbReference type="NCBI Taxonomy" id="375674"/>
    <lineage>
        <taxon>Bacteria</taxon>
        <taxon>Pseudomonadati</taxon>
        <taxon>Pseudomonadota</taxon>
        <taxon>Gammaproteobacteria</taxon>
        <taxon>Alteromonadales</taxon>
        <taxon>Ferrimonadaceae</taxon>
        <taxon>Paraferrimonas</taxon>
    </lineage>
</organism>
<sequence length="93" mass="10186">MTIFRGLLMAWWIMVIFKAISSYQTFLRAKELGAPLDGASQLLSQALVGAVAGGIVTLVWLSVLGVKHYMGREIDKRVAEGIAKERGDHKLEG</sequence>
<comment type="caution">
    <text evidence="2">The sequence shown here is derived from an EMBL/GenBank/DDBJ whole genome shotgun (WGS) entry which is preliminary data.</text>
</comment>